<dbReference type="SUPFAM" id="SSF55298">
    <property type="entry name" value="YjgF-like"/>
    <property type="match status" value="1"/>
</dbReference>
<protein>
    <submittedName>
        <fullName evidence="2">RutC family protein</fullName>
    </submittedName>
</protein>
<dbReference type="PROSITE" id="PS01094">
    <property type="entry name" value="UPF0076"/>
    <property type="match status" value="1"/>
</dbReference>
<dbReference type="GO" id="GO:0005739">
    <property type="term" value="C:mitochondrion"/>
    <property type="evidence" value="ECO:0007669"/>
    <property type="project" value="TreeGrafter"/>
</dbReference>
<evidence type="ECO:0000313" key="3">
    <source>
        <dbReference type="Proteomes" id="UP000711996"/>
    </source>
</evidence>
<dbReference type="OrthoDB" id="309640at2759"/>
<dbReference type="CDD" id="cd00448">
    <property type="entry name" value="YjgF_YER057c_UK114_family"/>
    <property type="match status" value="1"/>
</dbReference>
<gene>
    <name evidence="2" type="ORF">CGCSCA2_v006339</name>
</gene>
<dbReference type="InterPro" id="IPR019897">
    <property type="entry name" value="RidA_CS"/>
</dbReference>
<dbReference type="Pfam" id="PF01042">
    <property type="entry name" value="Ribonuc_L-PSP"/>
    <property type="match status" value="1"/>
</dbReference>
<dbReference type="InterPro" id="IPR035959">
    <property type="entry name" value="RutC-like_sf"/>
</dbReference>
<evidence type="ECO:0000313" key="2">
    <source>
        <dbReference type="EMBL" id="KAF4859351.1"/>
    </source>
</evidence>
<dbReference type="GO" id="GO:0005829">
    <property type="term" value="C:cytosol"/>
    <property type="evidence" value="ECO:0007669"/>
    <property type="project" value="TreeGrafter"/>
</dbReference>
<proteinExistence type="inferred from homology"/>
<dbReference type="EMBL" id="QPMT01000017">
    <property type="protein sequence ID" value="KAF4859351.1"/>
    <property type="molecule type" value="Genomic_DNA"/>
</dbReference>
<organism evidence="2 3">
    <name type="scientific">Colletotrichum siamense</name>
    <name type="common">Anthracnose fungus</name>
    <dbReference type="NCBI Taxonomy" id="690259"/>
    <lineage>
        <taxon>Eukaryota</taxon>
        <taxon>Fungi</taxon>
        <taxon>Dikarya</taxon>
        <taxon>Ascomycota</taxon>
        <taxon>Pezizomycotina</taxon>
        <taxon>Sordariomycetes</taxon>
        <taxon>Hypocreomycetidae</taxon>
        <taxon>Glomerellales</taxon>
        <taxon>Glomerellaceae</taxon>
        <taxon>Colletotrichum</taxon>
        <taxon>Colletotrichum gloeosporioides species complex</taxon>
    </lineage>
</organism>
<dbReference type="PANTHER" id="PTHR11803">
    <property type="entry name" value="2-IMINOBUTANOATE/2-IMINOPROPANOATE DEAMINASE RIDA"/>
    <property type="match status" value="1"/>
</dbReference>
<name>A0A9P5ETP5_COLSI</name>
<evidence type="ECO:0000256" key="1">
    <source>
        <dbReference type="ARBA" id="ARBA00010552"/>
    </source>
</evidence>
<dbReference type="InterPro" id="IPR006175">
    <property type="entry name" value="YjgF/YER057c/UK114"/>
</dbReference>
<reference evidence="2" key="1">
    <citation type="submission" date="2019-06" db="EMBL/GenBank/DDBJ databases">
        <authorList>
            <person name="Gan P."/>
            <person name="Shirasu K."/>
        </authorList>
    </citation>
    <scope>NUCLEOTIDE SEQUENCE [LARGE SCALE GENOMIC DNA]</scope>
    <source>
        <strain evidence="2">CAD2</strain>
    </source>
</reference>
<dbReference type="PANTHER" id="PTHR11803:SF42">
    <property type="entry name" value="MMF1"/>
    <property type="match status" value="1"/>
</dbReference>
<comment type="similarity">
    <text evidence="1">Belongs to the RutC family.</text>
</comment>
<dbReference type="GO" id="GO:0019239">
    <property type="term" value="F:deaminase activity"/>
    <property type="evidence" value="ECO:0007669"/>
    <property type="project" value="TreeGrafter"/>
</dbReference>
<keyword evidence="3" id="KW-1185">Reference proteome</keyword>
<dbReference type="Gene3D" id="3.30.1330.40">
    <property type="entry name" value="RutC-like"/>
    <property type="match status" value="1"/>
</dbReference>
<dbReference type="Proteomes" id="UP000711996">
    <property type="component" value="Unassembled WGS sequence"/>
</dbReference>
<dbReference type="AlphaFoldDB" id="A0A9P5ETP5"/>
<comment type="caution">
    <text evidence="2">The sequence shown here is derived from an EMBL/GenBank/DDBJ whole genome shotgun (WGS) entry which is preliminary data.</text>
</comment>
<accession>A0A9P5ETP5</accession>
<sequence length="147" mass="15756">MSGSQRKPITTKEAPGPYPPLSQAMVHGGFVFCSGSIGMNPQTNSIVEGTIADRTVSEHSMVLDEIHGNNMFQTQALTNLSKVLEAAGSGADKILKVNIYVTSMEDVPLMNEAYMAFFAEPRPARACVCVKALARGTDVEIECTGFI</sequence>